<name>A0A9Q3DKV7_9BASI</name>
<evidence type="ECO:0000313" key="3">
    <source>
        <dbReference type="EMBL" id="MBW0503493.1"/>
    </source>
</evidence>
<comment type="caution">
    <text evidence="3">The sequence shown here is derived from an EMBL/GenBank/DDBJ whole genome shotgun (WGS) entry which is preliminary data.</text>
</comment>
<evidence type="ECO:0000313" key="4">
    <source>
        <dbReference type="Proteomes" id="UP000765509"/>
    </source>
</evidence>
<sequence>MSTNPSKIEHVQKLLTNFLPDINPKDPQSTSTLDSHQTQTLKQLISHFNSSDFSLPNNLADHKAKEKPRTKKRDNSDDDALNSTKSEKSNVFRLTQWEICSQLNEEALLRVLRADKWDLEKSKARIEETIVWRRECGCDELDFTNLAADLRQEAETGKMFVLGFDNLNRPIVHMRPRFQNSNVGPKRFAFAFWLIDRAIDLMPRGVESVCFIIDLAGPQESPSLKQQREFVRTLSSHYCERLGQALVINMPTLFVWFLKLLKPVVDPVTFAKAVFDKANPLDFAPAEQLDSSVGGTNGYEFDIETYWPALLDECLKKRQQRLERWTAQAKQVGSSEWDTETPLNNSLTAISKPSFSDPPLTGAVATPPTSTASLRSLTNERTNPVTVSV</sequence>
<reference evidence="3" key="1">
    <citation type="submission" date="2021-03" db="EMBL/GenBank/DDBJ databases">
        <title>Draft genome sequence of rust myrtle Austropuccinia psidii MF-1, a brazilian biotype.</title>
        <authorList>
            <person name="Quecine M.C."/>
            <person name="Pachon D.M.R."/>
            <person name="Bonatelli M.L."/>
            <person name="Correr F.H."/>
            <person name="Franceschini L.M."/>
            <person name="Leite T.F."/>
            <person name="Margarido G.R.A."/>
            <person name="Almeida C.A."/>
            <person name="Ferrarezi J.A."/>
            <person name="Labate C.A."/>
        </authorList>
    </citation>
    <scope>NUCLEOTIDE SEQUENCE</scope>
    <source>
        <strain evidence="3">MF-1</strain>
    </source>
</reference>
<accession>A0A9Q3DKV7</accession>
<dbReference type="PROSITE" id="PS50191">
    <property type="entry name" value="CRAL_TRIO"/>
    <property type="match status" value="1"/>
</dbReference>
<feature type="region of interest" description="Disordered" evidence="1">
    <location>
        <begin position="52"/>
        <end position="84"/>
    </location>
</feature>
<proteinExistence type="predicted"/>
<dbReference type="GO" id="GO:0008526">
    <property type="term" value="F:phosphatidylinositol transfer activity"/>
    <property type="evidence" value="ECO:0007669"/>
    <property type="project" value="TreeGrafter"/>
</dbReference>
<dbReference type="InterPro" id="IPR036865">
    <property type="entry name" value="CRAL-TRIO_dom_sf"/>
</dbReference>
<feature type="domain" description="CRAL-TRIO" evidence="2">
    <location>
        <begin position="147"/>
        <end position="301"/>
    </location>
</feature>
<dbReference type="PANTHER" id="PTHR45824:SF29">
    <property type="entry name" value="GH16843P"/>
    <property type="match status" value="1"/>
</dbReference>
<evidence type="ECO:0000259" key="2">
    <source>
        <dbReference type="PROSITE" id="PS50191"/>
    </source>
</evidence>
<dbReference type="CDD" id="cd00170">
    <property type="entry name" value="SEC14"/>
    <property type="match status" value="1"/>
</dbReference>
<organism evidence="3 4">
    <name type="scientific">Austropuccinia psidii MF-1</name>
    <dbReference type="NCBI Taxonomy" id="1389203"/>
    <lineage>
        <taxon>Eukaryota</taxon>
        <taxon>Fungi</taxon>
        <taxon>Dikarya</taxon>
        <taxon>Basidiomycota</taxon>
        <taxon>Pucciniomycotina</taxon>
        <taxon>Pucciniomycetes</taxon>
        <taxon>Pucciniales</taxon>
        <taxon>Sphaerophragmiaceae</taxon>
        <taxon>Austropuccinia</taxon>
    </lineage>
</organism>
<feature type="compositionally biased region" description="Polar residues" evidence="1">
    <location>
        <begin position="367"/>
        <end position="389"/>
    </location>
</feature>
<feature type="region of interest" description="Disordered" evidence="1">
    <location>
        <begin position="348"/>
        <end position="389"/>
    </location>
</feature>
<protein>
    <recommendedName>
        <fullName evidence="2">CRAL-TRIO domain-containing protein</fullName>
    </recommendedName>
</protein>
<dbReference type="InterPro" id="IPR052578">
    <property type="entry name" value="PI_Transfer_CRAL-TRIO"/>
</dbReference>
<dbReference type="InterPro" id="IPR001251">
    <property type="entry name" value="CRAL-TRIO_dom"/>
</dbReference>
<evidence type="ECO:0000256" key="1">
    <source>
        <dbReference type="SAM" id="MobiDB-lite"/>
    </source>
</evidence>
<feature type="region of interest" description="Disordered" evidence="1">
    <location>
        <begin position="19"/>
        <end position="38"/>
    </location>
</feature>
<gene>
    <name evidence="3" type="ORF">O181_043208</name>
</gene>
<dbReference type="Proteomes" id="UP000765509">
    <property type="component" value="Unassembled WGS sequence"/>
</dbReference>
<dbReference type="AlphaFoldDB" id="A0A9Q3DKV7"/>
<feature type="compositionally biased region" description="Polar residues" evidence="1">
    <location>
        <begin position="26"/>
        <end position="38"/>
    </location>
</feature>
<dbReference type="SUPFAM" id="SSF52087">
    <property type="entry name" value="CRAL/TRIO domain"/>
    <property type="match status" value="1"/>
</dbReference>
<dbReference type="EMBL" id="AVOT02017426">
    <property type="protein sequence ID" value="MBW0503493.1"/>
    <property type="molecule type" value="Genomic_DNA"/>
</dbReference>
<dbReference type="Pfam" id="PF00650">
    <property type="entry name" value="CRAL_TRIO"/>
    <property type="match status" value="1"/>
</dbReference>
<dbReference type="SMART" id="SM00516">
    <property type="entry name" value="SEC14"/>
    <property type="match status" value="1"/>
</dbReference>
<dbReference type="OrthoDB" id="75724at2759"/>
<dbReference type="Gene3D" id="3.40.525.10">
    <property type="entry name" value="CRAL-TRIO lipid binding domain"/>
    <property type="match status" value="1"/>
</dbReference>
<dbReference type="InterPro" id="IPR036273">
    <property type="entry name" value="CRAL/TRIO_N_dom_sf"/>
</dbReference>
<dbReference type="PANTHER" id="PTHR45824">
    <property type="entry name" value="GH16843P"/>
    <property type="match status" value="1"/>
</dbReference>
<dbReference type="SUPFAM" id="SSF46938">
    <property type="entry name" value="CRAL/TRIO N-terminal domain"/>
    <property type="match status" value="1"/>
</dbReference>
<keyword evidence="4" id="KW-1185">Reference proteome</keyword>